<evidence type="ECO:0000256" key="7">
    <source>
        <dbReference type="SAM" id="Phobius"/>
    </source>
</evidence>
<dbReference type="InterPro" id="IPR004843">
    <property type="entry name" value="Calcineurin-like_PHP"/>
</dbReference>
<keyword evidence="5" id="KW-0378">Hydrolase</keyword>
<dbReference type="Pfam" id="PF00149">
    <property type="entry name" value="Metallophos"/>
    <property type="match status" value="1"/>
</dbReference>
<feature type="signal peptide" evidence="5">
    <location>
        <begin position="1"/>
        <end position="28"/>
    </location>
</feature>
<comment type="similarity">
    <text evidence="5">Belongs to the 5'-nucleotidase family.</text>
</comment>
<evidence type="ECO:0000256" key="3">
    <source>
        <dbReference type="ARBA" id="ARBA00022729"/>
    </source>
</evidence>
<dbReference type="SUPFAM" id="SSF56300">
    <property type="entry name" value="Metallo-dependent phosphatases"/>
    <property type="match status" value="1"/>
</dbReference>
<dbReference type="Pfam" id="PF02872">
    <property type="entry name" value="5_nucleotid_C"/>
    <property type="match status" value="1"/>
</dbReference>
<proteinExistence type="inferred from homology"/>
<evidence type="ECO:0000256" key="6">
    <source>
        <dbReference type="SAM" id="MobiDB-lite"/>
    </source>
</evidence>
<keyword evidence="10" id="KW-1185">Reference proteome</keyword>
<reference evidence="9 10" key="1">
    <citation type="journal article" date="2019" name="Int. J. Syst. Evol. Microbiol.">
        <title>The Global Catalogue of Microorganisms (GCM) 10K type strain sequencing project: providing services to taxonomists for standard genome sequencing and annotation.</title>
        <authorList>
            <consortium name="The Broad Institute Genomics Platform"/>
            <consortium name="The Broad Institute Genome Sequencing Center for Infectious Disease"/>
            <person name="Wu L."/>
            <person name="Ma J."/>
        </authorList>
    </citation>
    <scope>NUCLEOTIDE SEQUENCE [LARGE SCALE GENOMIC DNA]</scope>
    <source>
        <strain evidence="9 10">JCM 14546</strain>
    </source>
</reference>
<dbReference type="PANTHER" id="PTHR11575">
    <property type="entry name" value="5'-NUCLEOTIDASE-RELATED"/>
    <property type="match status" value="1"/>
</dbReference>
<dbReference type="InterPro" id="IPR019931">
    <property type="entry name" value="LPXTG_anchor"/>
</dbReference>
<dbReference type="PANTHER" id="PTHR11575:SF24">
    <property type="entry name" value="5'-NUCLEOTIDASE"/>
    <property type="match status" value="1"/>
</dbReference>
<evidence type="ECO:0000256" key="2">
    <source>
        <dbReference type="ARBA" id="ARBA00022525"/>
    </source>
</evidence>
<dbReference type="NCBIfam" id="TIGR01167">
    <property type="entry name" value="LPXTG_anchor"/>
    <property type="match status" value="1"/>
</dbReference>
<feature type="region of interest" description="Disordered" evidence="6">
    <location>
        <begin position="666"/>
        <end position="728"/>
    </location>
</feature>
<evidence type="ECO:0000259" key="8">
    <source>
        <dbReference type="PROSITE" id="PS50847"/>
    </source>
</evidence>
<keyword evidence="7" id="KW-0812">Transmembrane</keyword>
<feature type="transmembrane region" description="Helical" evidence="7">
    <location>
        <begin position="733"/>
        <end position="753"/>
    </location>
</feature>
<keyword evidence="7" id="KW-1133">Transmembrane helix</keyword>
<dbReference type="Gene3D" id="3.60.21.10">
    <property type="match status" value="1"/>
</dbReference>
<keyword evidence="4" id="KW-0572">Peptidoglycan-anchor</keyword>
<dbReference type="InterPro" id="IPR008334">
    <property type="entry name" value="5'-Nucleotdase_C"/>
</dbReference>
<feature type="domain" description="Gram-positive cocci surface proteins LPxTG" evidence="8">
    <location>
        <begin position="726"/>
        <end position="758"/>
    </location>
</feature>
<gene>
    <name evidence="9" type="ORF">GCM10009755_06200</name>
</gene>
<keyword evidence="5" id="KW-0547">Nucleotide-binding</keyword>
<dbReference type="Proteomes" id="UP001500755">
    <property type="component" value="Unassembled WGS sequence"/>
</dbReference>
<evidence type="ECO:0000256" key="1">
    <source>
        <dbReference type="ARBA" id="ARBA00022512"/>
    </source>
</evidence>
<keyword evidence="7" id="KW-0472">Membrane</keyword>
<keyword evidence="2" id="KW-0964">Secreted</keyword>
<evidence type="ECO:0000313" key="9">
    <source>
        <dbReference type="EMBL" id="GAA2000880.1"/>
    </source>
</evidence>
<dbReference type="InterPro" id="IPR036907">
    <property type="entry name" value="5'-Nucleotdase_C_sf"/>
</dbReference>
<dbReference type="InterPro" id="IPR029052">
    <property type="entry name" value="Metallo-depent_PP-like"/>
</dbReference>
<dbReference type="Gene3D" id="3.90.780.10">
    <property type="entry name" value="5'-Nucleotidase, C-terminal domain"/>
    <property type="match status" value="1"/>
</dbReference>
<dbReference type="PRINTS" id="PR01607">
    <property type="entry name" value="APYRASEFAMLY"/>
</dbReference>
<evidence type="ECO:0000256" key="5">
    <source>
        <dbReference type="RuleBase" id="RU362119"/>
    </source>
</evidence>
<feature type="compositionally biased region" description="Low complexity" evidence="6">
    <location>
        <begin position="667"/>
        <end position="701"/>
    </location>
</feature>
<feature type="chain" id="PRO_5044980558" description="Gram-positive cocci surface proteins LPxTG domain-containing protein" evidence="5">
    <location>
        <begin position="29"/>
        <end position="758"/>
    </location>
</feature>
<protein>
    <recommendedName>
        <fullName evidence="8">Gram-positive cocci surface proteins LPxTG domain-containing protein</fullName>
    </recommendedName>
</protein>
<comment type="caution">
    <text evidence="9">The sequence shown here is derived from an EMBL/GenBank/DDBJ whole genome shotgun (WGS) entry which is preliminary data.</text>
</comment>
<accession>A0ABN2T7I2</accession>
<dbReference type="PROSITE" id="PS50847">
    <property type="entry name" value="GRAM_POS_ANCHORING"/>
    <property type="match status" value="1"/>
</dbReference>
<evidence type="ECO:0000313" key="10">
    <source>
        <dbReference type="Proteomes" id="UP001500755"/>
    </source>
</evidence>
<dbReference type="SUPFAM" id="SSF55816">
    <property type="entry name" value="5'-nucleotidase (syn. UDP-sugar hydrolase), C-terminal domain"/>
    <property type="match status" value="1"/>
</dbReference>
<dbReference type="PROSITE" id="PS51257">
    <property type="entry name" value="PROKAR_LIPOPROTEIN"/>
    <property type="match status" value="1"/>
</dbReference>
<sequence length="758" mass="77805">MKKILTPALGALTAVGLSCGTLVAPALAVASEGTEVQLLGITDFHGRLADAGVAVANAVETARADFDGPTAFLSAGDNIGASTYESSSQQDTPTLEYLNAIGLQASAVGNHEFDRGFADLTGRVADEAAFPYLGANVYATGTETLADGVEASTIVDAGDVTIGVIGVVTAETETLVSPAGIADIDFGDPTEAVNREAERLESLPEAQRPDMIVVQAHVGTADTSSLEAAVASNADFGDLVEESSPAVDALFFGHTHVPFDTTAPIPGTDRERPIVQAGNYGEYLSAVRMTSLGNGDWTVADQELIAPEDVAPLENNAVVDEATRIVDDAIATSEEVGSEVIGTITEDITRAGGDADDRGAESTLGNLVADALQYGTSLSQFESDFAITNPGGLRDDLLVDDTFGSEAPGEVTAAELNAVLPFANDHVVVELSGADVITLFEQQWQPADSSRPFLHLGISEQLDVVYDSTAEEGARVLSVKVNGEEIDPEATYTVATLSFLASGGDNFSAFANGTTHLTGLTDFEVWQSYFENHSPVSPDHAERQADAALDVIATGALPTPQVVTEGAAGTVSFANPEAIAGPFLLTVTAPEGVTVSFDELAGTRAAENGVVVDELPAGGLSVPFTVDGAAGTHTLGASFVADPAAAFWDDNPLPLPYSTDFEVTLDEAPSTEPPATDEPTAEPTSEVPTTEAPTETETPVAGGDAVPTDESDATDEGAAGDASGALPRTGSTVVPLVALGVLLLAAGSAVVLVSSRRR</sequence>
<name>A0ABN2T7I2_9MICO</name>
<dbReference type="EMBL" id="BAAANO010000005">
    <property type="protein sequence ID" value="GAA2000880.1"/>
    <property type="molecule type" value="Genomic_DNA"/>
</dbReference>
<evidence type="ECO:0000256" key="4">
    <source>
        <dbReference type="ARBA" id="ARBA00023088"/>
    </source>
</evidence>
<organism evidence="9 10">
    <name type="scientific">Brevibacterium samyangense</name>
    <dbReference type="NCBI Taxonomy" id="366888"/>
    <lineage>
        <taxon>Bacteria</taxon>
        <taxon>Bacillati</taxon>
        <taxon>Actinomycetota</taxon>
        <taxon>Actinomycetes</taxon>
        <taxon>Micrococcales</taxon>
        <taxon>Brevibacteriaceae</taxon>
        <taxon>Brevibacterium</taxon>
    </lineage>
</organism>
<dbReference type="InterPro" id="IPR006179">
    <property type="entry name" value="5_nucleotidase/apyrase"/>
</dbReference>
<keyword evidence="1" id="KW-0134">Cell wall</keyword>
<keyword evidence="3 5" id="KW-0732">Signal</keyword>